<feature type="domain" description="F5/8 type C" evidence="3">
    <location>
        <begin position="1393"/>
        <end position="1543"/>
    </location>
</feature>
<feature type="domain" description="F5/8 type C" evidence="3">
    <location>
        <begin position="923"/>
        <end position="1073"/>
    </location>
</feature>
<feature type="domain" description="F5/8 type C" evidence="3">
    <location>
        <begin position="3089"/>
        <end position="3239"/>
    </location>
</feature>
<feature type="domain" description="F5/8 type C" evidence="3">
    <location>
        <begin position="300"/>
        <end position="444"/>
    </location>
</feature>
<feature type="domain" description="F5/8 type C" evidence="3">
    <location>
        <begin position="2630"/>
        <end position="2780"/>
    </location>
</feature>
<feature type="domain" description="F5/8 type C" evidence="3">
    <location>
        <begin position="2159"/>
        <end position="2310"/>
    </location>
</feature>
<evidence type="ECO:0000313" key="4">
    <source>
        <dbReference type="EMBL" id="CAH3116478.1"/>
    </source>
</evidence>
<sequence>ASPPGCVNFNFERGNLYGWTKSGTAFNYQPTYGDNPTARRTRQPSKHQGNYWIGTYEKRPNPRSRAGAIQGDRPTGTLSSTRFRIIGNYIDFLIGGGCNINYARAELVIDGRGVVLRTTGRCKETMQRKRWNVRQYIGRTGFVRLVDYGSGGWGHINFDDLRGNIKCEKPCKNPLGMQNRKIPNYAITASSSWDKNHGPYLGRLHFTARGRYQGAWSSRHNNRNQYFQVNFRRPTKITAVATQGRQNANQWVTQYRLSYSQDGLSWVFYKLRDGCACFNVIYLLTVNLLIVVLCCFADQCRMPLGAEDGRLVPGSFSASTYYNHYLAPWHGRLNHRWSWSARYRRHGQWMQISFGGSATVKGIASQGRQDANQWVTQYTLGRSTDGMKFYPYHEGRGTMMFRGNMNRFGIVFHLINRPFVASHVRFYPRGWYSWISMRVEVYGCSTIGLCNGVLGLQNGRLKNKQITASSSWPGLYTWRARLHHSQAWCARYNNHNQWLKFDFLRPTKVTGIALQGRSNVHQWVTRFLLHSSLDNVHWNVYRYKNNDKYFPGSRDKDSVVTQPINPAIIARFVKIQPRGWRSHICMRVEFYGCPADRCFVPLGMQDGRITKSRLRASSMYNWYYGPYNARLQARNYGSTRGGWIAKIRNTQQWIQVDLEKPSTLKGVATQGRYDAYQYVKSYLVTYSGNGRRFYPYKEGSRTRVFSGNSDRYHVVLHRFVKPFRARYVRLHPKSWYGYISLRMELYGCRHGPLCNRPMGMQSGRIHNSKITASSNWDPFHAAFRARLHHGKAGRFIGAWSAKTNNRYQFLQVDFSRAALIVRVATQGRQDYRQWVTQYYLRYSLDGIHFVDYKQRHTRKYFPGNRDQNTVVSHALVPNIRTRIIRIVPWHWYGHISMRAEFYGCLTGLLILTAYFFRSLKDHCKMPLGVEDYRIPSGSLQASSSWNYNHGPDRARINFPSGHSRSGAWVARGRNTNQWLQVELDRPAKVTGVATQGRHDGHQWVTSYIVSYSLDGKSFKAYLEFGRTKVFSGNFDRYTIVIHELAPPIRAKFVRFYPKSFRGGIAMRVEVFGCYYGGARFCTNPVGMQNGKIKNGQITASSMFNQFHAPWLARLHRAKHGRYIGSWSSRHNNHNQWLQVDLGKTMKVTGINTQGRQDLHQWVTAYYVFYSLDGMYFAKVKHWWNHVKQFSGNYDRYSLRTHAFRPAIYTRFVRIQPRGWKSHISMRMELYGCPWSHCDMPLGLEDGRVPDQVMTASSYNNIYDAPWNARLNRRRYSRFGGGWSPRRNDGHRFLQVDFQALAKVTRVATQGMQNANYWVKKYYIKYSRTRTGFATYREGRTTKIFRGNNDRYITVENRFARVLHGKYFRVYPVSWYSWIGLRVEFYGCVYGKRCNQPLGMQNGRIKAAQLSASSSWDGNHVPNNGRLHLRRVGHRVGAWCARHNTRYQWFQIDFYRAVRLVKIATQGRQDAAQWVTQYYLSYSQDGAHFAEFKHNSNRKYLRGNRDQNSVVQHRLFPQIRARFLRVHPWGWYRHISMRVELYGCSTGRCSLPLGLEDKRITNGLLSASTYYNHHLSPWHGRLNHRWSWSARTNNHNQWFQVSFVGVVRATGIGTQGRQDANQWVTKYIVSYSPDSTHFRFYSEGRGTKVFTGNSNRHSIVYHDFVKQFKAVYVRIYPRSWYGWMSMRTEIYGCYVFSCSSPLVRKLPNSKITASSEYNKYHAPRLVRLGQVRHRGYVGAWSSRHNNHNQWIKFDFSRPMKITKVDTQGRQDSNQWVTRYLLSSSLDGIHWQIHRINSQDKYFQGNRDRNSVVTQAINPPILARYIRLHPKGWSGHISMRVEFYGCRADPCDVPLGIEDGRVTKGMLTASSMYNHYYGPWSARLQARNYGSLRGGWIAKYRNTHQWLQIDLGILSRVKRIATQGRYDANQWVKSYTVSYSNNGARFYPVKQGRNVKVFQGNIERNHVVFHKFRPSLKTRYVRIHPKSWYSYISMRVELYGCRLGPLCNRPMGLQSGRIKNHMMSASSYWDVNHAAHFGRLHHRRRGRFIGAWSSKYNNRYQFLQVDFGGASKIIRIATQGRHDANQWVTQYYVSHSLTRIHFSEYKERNSRKYFSGNHDRNTVRLHSFIPAIRGRYIRVHPWGWHAHISMRLEFFGCRIDRFTMPLGMEDRRILSGHLRASSSYNYNHGPDRSRLNIVNGRGRTGAWVARHRNYNQWLQIDLREMTIVKGIATQGRREAHQWVTKYQISYSRFGARFISYVSFGRVKMFRGNYDIYHTVAQKILPAIKARYIRIHPKGWRSYIAMRVELYGGRLRENFCDAPVGLQSGRIKNSQITASSQWNKHHAPWLARLHRAKRGPYIGSWSSRHNNHNQWLQIDFRRAMKITGIATQGRQDAVQWVTAYYIYYGYDGVYFSQVKYWWSYAPRTFQGNRDQLSVQTHPINPAIYGRYVRIIPRGWRSHISMRLELYGSPWNRCDMPLGIEDKRVHDKMMRASSYASHYCRPASGRLNGRRYGRYGGAWCAKRRDRRQWLQVDFGAYTRVSRIATQGRQNSAQWVKSYSLSYSKNGYAYVPYRVGGRTKIFLGNYDQHVIVRHRLRHHITARYFRFHPITWYSWISMRVELYGCVVGARCNRPLGMQNGRIRANQLTASSSWDKNHAPSYGRLHFRRAGHRVGAWCSRHNNRLQWFQVYFGRPTRVVKFATQGRQDARQWVTQYYLTFSQDGVHSAEYKENSNRKYFQGNRDQNSVVQHRLFPNIKAQYIEIHPWGWYGHISMRVEFYGCAEDRFVMPLGLEDKRITDGSLTASTYYNHHLSPWHGRLNSRWSWSVRRNRRGEWFQVNFVELMRIKGVATQGRQDASQWVRSYTIMYSVDGMNFLSYKEGRTTKVFSGNTNRHSIVYHQFLRPFTAINVRFYPKTWYGWISMRAEVYGASASPCNKPLGLQNHRLPNSRITASTEWNQFHAARLGRLGQVKRGKYVGAWCTRYNNHLQWFKVDFGRPMKITKVATQGRQDTNQWVTSFYLSSSQDNVHWEAFKFRSVFKLFQANRDQNSIAKNAINPPILARYVKLNPRGWYRHISMRIEYYGCVADRCDVPLGVRDGRVTRAMFTASSMYNHYYGPWSARLQAQNHGITRGGWVAKYRNTRQWLQIDLGTTSRVKRIATQGRYDANQWVKSYTVSYSNNGVRFYPHRHGRRVKIFQGNTERYYVVYHRFRPTIKARYIRIHPRTWYSWISMRVELYGCRLGMCSPSVLCNRPMGMQTGRIKNYQITAASMWDTFHGPYLARLHRPRRGRYIGAWSAKYNNHYQWLQVDFKRAAKIIKISTQGRQDTYQWVTQYYVTRSLDRVHFMPYMERNNIKYFTGNRDQNTVVTNSFVPILRCRYIRVRPRGWYKHISMRVEFYGCFTDRCVMPLGMEDRRILSGRLRASSSYNYNHGPDRARLNIINGHGRTGAWVARLRSANQWLQIDLGQSCIIKGIATQGRREANQYVRSYTLSYSRFGMRFKAYVSYGRVKVFRGNYDIYHTVGHKIMPAIKAQFVRINPKSWYSYIAMRVELYGCRLRGKAQAYHPLGLQNNRIKNAAITASSRWDANHSPWLARLHRPRRGRFIGAWSSRHNNHNQWLQVDLGRSMKVTGIATQGRYDADQWVTAYYLYYSADGVNFAKVKHWWNYTFQGNRDRLSVQTHPIDPPLYGRYVRVIPRGWRSHISMRLELYGAPWNRCDMPLGIEDGRVPDPLMRASSFYNYYCSPFNGRLNRRRYGRYGGAWCAKRRDRRQWLLIDFGAATKVSRVATQGRQNSAQWVTSYYISYSKNGYKYTPYREGRRTKIFQGNYDRYIIVRHKLARPITARFFRVHPVTWYGWISMRVEFYGCVVGPKCDKPLGLKNGRIRANQLTASSSWDKNHAPNNGRLHFRRVGHRMGAWCTRHNNRLQWFQVFFGRPTRVVKIATQGRQDARQWVTQYYLSYSQDGIHYAEFKKNSNRKYFTGNRDQNSIVHHGLYPNIKAYIIRVHPWGWYRHISMRVEFYGCTEDRCAMPLGLEDKRVPNGHLTASTYYNHHLSPWHGRLNSRWSWSVRTRRAGEWFQVNFVELMRIKGVATQGRQDAAQWVRAYSVRYSPDGMNFIPYKENRGVKIFTANTDRHSIVYHQFMRPFSAIYVRIYPKSWHSWISMRAEFYGCSASLCNRALGMQNGRIRNNQITSSSEVNRFHTAWLGRLGRVKTGRYIGAWCPKHRNHLQWLKVDFGRLMKITKITTQGRQDAGHWVTSYYVSSSIDNVRWAMYRFRSSNKLFQANRDQNTIVMNAINPSIRCRFLRLNPRGWHGWPCLRAEFYGCPVDRCDVPLGIQDGRITRAMFTASSMYNHYYGPWSARLQAQNHGSFRGGWVAKYRNTHQWLQIDLGTVSIVKRIATQARYDANQWVTSYTVSYSNNGVRFFPYKQARRTRLFQGNTERYFVVVHKLRPAIRARYIRIQPRSWYGYIAMRVELYGCRLGHLCNRPMGLQNNRLKNHLMTSSSRWDNFHGPYRARLNIRRHGRWIGAWSAQYNNRYQWIQCDFTGPAKIIRISTQGRQDINQWVTQYYVTRSLDAVNFRPYQERNSIKYFTGNRDQNTIVSHAFIPALRCRYVRVHPWGWYRHISMRLEFYGCLTDKCTMPLGMEDHRILSGHLRASSSYNYNHGPDRARLNIYNGHGRTGAWVAKYRKANQWLQIDLRIMSIIKGIATQGRREAHQWVKSYTLSYSAKGLRFRPYVAYGKVKLFRGNYDIYHTLSYKIIPAIKARFVRIHPRSWRSYIAMRVELYGCRYKERFCDRIQGLQRGTIKNAAFTASSQWDKYHAPFRARLHIPKQGRYIGAWSSRHNNHNQWLKIDLGRPTKVTGMATQGRQDADQWVTAYYVYYSLDGVRFSRVTYWWDVIKTFRGNYDRNGVQTRSFNPPLYARFIKINPRGWRSHISMRVEVYGGAWSKCDVPLGMEDHRVPDQLITASSYYNYWGSPRMARLHQRRVGKFGGSWYAKRSDKRQWLKIDMGGLTRVSRCATQGRQNADQWVTSYYVSYSVKGYRFVTYKEYRRTKV</sequence>
<evidence type="ECO:0000256" key="2">
    <source>
        <dbReference type="SAM" id="MobiDB-lite"/>
    </source>
</evidence>
<dbReference type="SMART" id="SM00231">
    <property type="entry name" value="FA58C"/>
    <property type="match status" value="30"/>
</dbReference>
<feature type="domain" description="F5/8 type C" evidence="3">
    <location>
        <begin position="1548"/>
        <end position="1691"/>
    </location>
</feature>
<feature type="domain" description="F5/8 type C" evidence="3">
    <location>
        <begin position="4488"/>
        <end position="4638"/>
    </location>
</feature>
<dbReference type="PROSITE" id="PS01286">
    <property type="entry name" value="FA58C_2"/>
    <property type="match status" value="12"/>
</dbReference>
<keyword evidence="1" id="KW-1015">Disulfide bond</keyword>
<dbReference type="SUPFAM" id="SSF49785">
    <property type="entry name" value="Galactose-binding domain-like"/>
    <property type="match status" value="32"/>
</dbReference>
<feature type="domain" description="F5/8 type C" evidence="3">
    <location>
        <begin position="1237"/>
        <end position="1387"/>
    </location>
</feature>
<dbReference type="PANTHER" id="PTHR24543">
    <property type="entry name" value="MULTICOPPER OXIDASE-RELATED"/>
    <property type="match status" value="1"/>
</dbReference>
<feature type="domain" description="F5/8 type C" evidence="3">
    <location>
        <begin position="3250"/>
        <end position="3400"/>
    </location>
</feature>
<evidence type="ECO:0000256" key="1">
    <source>
        <dbReference type="ARBA" id="ARBA00023157"/>
    </source>
</evidence>
<comment type="caution">
    <text evidence="4">The sequence shown here is derived from an EMBL/GenBank/DDBJ whole genome shotgun (WGS) entry which is preliminary data.</text>
</comment>
<gene>
    <name evidence="4" type="ORF">PMEA_00006449</name>
</gene>
<name>A0AAU9WJW6_9CNID</name>
<feature type="domain" description="F5/8 type C" evidence="3">
    <location>
        <begin position="2784"/>
        <end position="2929"/>
    </location>
</feature>
<evidence type="ECO:0000313" key="5">
    <source>
        <dbReference type="Proteomes" id="UP001159428"/>
    </source>
</evidence>
<feature type="domain" description="F5/8 type C" evidence="3">
    <location>
        <begin position="1081"/>
        <end position="1232"/>
    </location>
</feature>
<feature type="domain" description="F5/8 type C" evidence="3">
    <location>
        <begin position="1849"/>
        <end position="1999"/>
    </location>
</feature>
<dbReference type="CDD" id="cd00057">
    <property type="entry name" value="FA58C"/>
    <property type="match status" value="31"/>
</dbReference>
<dbReference type="FunFam" id="2.60.120.260:FF:000016">
    <property type="entry name" value="Contactin-associated protein-like 4 isoform 1"/>
    <property type="match status" value="27"/>
</dbReference>
<feature type="domain" description="F5/8 type C" evidence="3">
    <location>
        <begin position="2317"/>
        <end position="2469"/>
    </location>
</feature>
<feature type="domain" description="F5/8 type C" evidence="3">
    <location>
        <begin position="4800"/>
        <end position="4951"/>
    </location>
</feature>
<dbReference type="Pfam" id="PF00754">
    <property type="entry name" value="F5_F8_type_C"/>
    <property type="match status" value="32"/>
</dbReference>
<feature type="domain" description="F5/8 type C" evidence="3">
    <location>
        <begin position="3561"/>
        <end position="3712"/>
    </location>
</feature>
<feature type="domain" description="F5/8 type C" evidence="3">
    <location>
        <begin position="598"/>
        <end position="748"/>
    </location>
</feature>
<feature type="domain" description="F5/8 type C" evidence="3">
    <location>
        <begin position="3717"/>
        <end position="3867"/>
    </location>
</feature>
<keyword evidence="5" id="KW-1185">Reference proteome</keyword>
<dbReference type="PROSITE" id="PS01285">
    <property type="entry name" value="FA58C_1"/>
    <property type="match status" value="19"/>
</dbReference>
<proteinExistence type="predicted"/>
<feature type="domain" description="F5/8 type C" evidence="3">
    <location>
        <begin position="3405"/>
        <end position="3555"/>
    </location>
</feature>
<accession>A0AAU9WJW6</accession>
<dbReference type="Gene3D" id="2.60.120.260">
    <property type="entry name" value="Galactose-binding domain-like"/>
    <property type="match status" value="32"/>
</dbReference>
<feature type="non-terminal residue" evidence="4">
    <location>
        <position position="5062"/>
    </location>
</feature>
<protein>
    <recommendedName>
        <fullName evidence="3">F5/8 type C domain-containing protein</fullName>
    </recommendedName>
</protein>
<dbReference type="InterPro" id="IPR008979">
    <property type="entry name" value="Galactose-bd-like_sf"/>
</dbReference>
<feature type="domain" description="F5/8 type C" evidence="3">
    <location>
        <begin position="4332"/>
        <end position="4482"/>
    </location>
</feature>
<feature type="domain" description="F5/8 type C" evidence="3">
    <location>
        <begin position="4028"/>
        <end position="4172"/>
    </location>
</feature>
<feature type="domain" description="F5/8 type C" evidence="3">
    <location>
        <begin position="1692"/>
        <end position="1844"/>
    </location>
</feature>
<feature type="domain" description="F5/8 type C" evidence="3">
    <location>
        <begin position="4643"/>
        <end position="4793"/>
    </location>
</feature>
<feature type="domain" description="F5/8 type C" evidence="3">
    <location>
        <begin position="4177"/>
        <end position="4327"/>
    </location>
</feature>
<dbReference type="Proteomes" id="UP001159428">
    <property type="component" value="Unassembled WGS sequence"/>
</dbReference>
<feature type="domain" description="F5/8 type C" evidence="3">
    <location>
        <begin position="2934"/>
        <end position="3084"/>
    </location>
</feature>
<feature type="domain" description="F5/8 type C" evidence="3">
    <location>
        <begin position="450"/>
        <end position="593"/>
    </location>
</feature>
<feature type="domain" description="F5/8 type C" evidence="3">
    <location>
        <begin position="2005"/>
        <end position="2155"/>
    </location>
</feature>
<dbReference type="InterPro" id="IPR000421">
    <property type="entry name" value="FA58C"/>
</dbReference>
<dbReference type="PANTHER" id="PTHR24543:SF325">
    <property type="entry name" value="F5_8 TYPE C DOMAIN-CONTAINING PROTEIN"/>
    <property type="match status" value="1"/>
</dbReference>
<reference evidence="4 5" key="1">
    <citation type="submission" date="2022-05" db="EMBL/GenBank/DDBJ databases">
        <authorList>
            <consortium name="Genoscope - CEA"/>
            <person name="William W."/>
        </authorList>
    </citation>
    <scope>NUCLEOTIDE SEQUENCE [LARGE SCALE GENOMIC DNA]</scope>
</reference>
<organism evidence="4 5">
    <name type="scientific">Pocillopora meandrina</name>
    <dbReference type="NCBI Taxonomy" id="46732"/>
    <lineage>
        <taxon>Eukaryota</taxon>
        <taxon>Metazoa</taxon>
        <taxon>Cnidaria</taxon>
        <taxon>Anthozoa</taxon>
        <taxon>Hexacorallia</taxon>
        <taxon>Scleractinia</taxon>
        <taxon>Astrocoeniina</taxon>
        <taxon>Pocilloporidae</taxon>
        <taxon>Pocillopora</taxon>
    </lineage>
</organism>
<dbReference type="EMBL" id="CALNXJ010000015">
    <property type="protein sequence ID" value="CAH3116478.1"/>
    <property type="molecule type" value="Genomic_DNA"/>
</dbReference>
<evidence type="ECO:0000259" key="3">
    <source>
        <dbReference type="PROSITE" id="PS50022"/>
    </source>
</evidence>
<feature type="non-terminal residue" evidence="4">
    <location>
        <position position="1"/>
    </location>
</feature>
<feature type="domain" description="F5/8 type C" evidence="3">
    <location>
        <begin position="171"/>
        <end position="266"/>
    </location>
</feature>
<feature type="domain" description="F5/8 type C" evidence="3">
    <location>
        <begin position="2474"/>
        <end position="2624"/>
    </location>
</feature>
<feature type="domain" description="F5/8 type C" evidence="3">
    <location>
        <begin position="4956"/>
        <end position="5062"/>
    </location>
</feature>
<dbReference type="FunFam" id="2.60.120.260:FF:000002">
    <property type="entry name" value="Coagulation factor VIII"/>
    <property type="match status" value="2"/>
</dbReference>
<feature type="domain" description="F5/8 type C" evidence="3">
    <location>
        <begin position="754"/>
        <end position="904"/>
    </location>
</feature>
<feature type="region of interest" description="Disordered" evidence="2">
    <location>
        <begin position="53"/>
        <end position="74"/>
    </location>
</feature>
<dbReference type="PROSITE" id="PS50022">
    <property type="entry name" value="FA58C_3"/>
    <property type="match status" value="32"/>
</dbReference>
<feature type="domain" description="F5/8 type C" evidence="3">
    <location>
        <begin position="3873"/>
        <end position="4023"/>
    </location>
</feature>